<dbReference type="Gene3D" id="2.40.70.10">
    <property type="entry name" value="Acid Proteases"/>
    <property type="match status" value="1"/>
</dbReference>
<proteinExistence type="predicted"/>
<dbReference type="AlphaFoldDB" id="A0A953LY20"/>
<dbReference type="InterPro" id="IPR034122">
    <property type="entry name" value="Retropepsin-like_bacterial"/>
</dbReference>
<evidence type="ECO:0000313" key="1">
    <source>
        <dbReference type="EMBL" id="MBZ0157561.1"/>
    </source>
</evidence>
<reference evidence="1" key="1">
    <citation type="journal article" date="2021" name="bioRxiv">
        <title>Unraveling nitrogen, sulfur and carbon metabolic pathways and microbial community transcriptional responses to substrate deprivation and toxicity stresses in a bioreactor mimicking anoxic brackish coastal sediment conditions.</title>
        <authorList>
            <person name="Martins P.D."/>
            <person name="Echeveste M.J."/>
            <person name="Arshad A."/>
            <person name="Kurth J."/>
            <person name="Ouboter H."/>
            <person name="Jetten M.S.M."/>
            <person name="Welte C.U."/>
        </authorList>
    </citation>
    <scope>NUCLEOTIDE SEQUENCE</scope>
    <source>
        <strain evidence="1">MAG_39</strain>
    </source>
</reference>
<organism evidence="1 2">
    <name type="scientific">Candidatus Nitrobium versatile</name>
    <dbReference type="NCBI Taxonomy" id="2884831"/>
    <lineage>
        <taxon>Bacteria</taxon>
        <taxon>Pseudomonadati</taxon>
        <taxon>Nitrospirota</taxon>
        <taxon>Nitrospiria</taxon>
        <taxon>Nitrospirales</taxon>
        <taxon>Nitrospiraceae</taxon>
        <taxon>Candidatus Nitrobium</taxon>
    </lineage>
</organism>
<protein>
    <submittedName>
        <fullName evidence="1">Retropepsin-like domain-containing protein</fullName>
    </submittedName>
</protein>
<dbReference type="SUPFAM" id="SSF50630">
    <property type="entry name" value="Acid proteases"/>
    <property type="match status" value="1"/>
</dbReference>
<accession>A0A953LY20</accession>
<sequence length="181" mass="20559">MRILLTGAVLILFFMTVPGPLLSSETIPYYLKHEEANVKYITVYLNGIPVEMIFDTGSSQILVNHEVYKKLGAPRTNGTKRANTAGGNIKIRIFEIPSVQWGNIIMRNVSAAFYPDTELNLFGGHILKEFNYLIDEKQKTITFFHKSESVIFKETGEHVEYHGMSGKEAPSSLEFRVKERE</sequence>
<dbReference type="InterPro" id="IPR021109">
    <property type="entry name" value="Peptidase_aspartic_dom_sf"/>
</dbReference>
<comment type="caution">
    <text evidence="1">The sequence shown here is derived from an EMBL/GenBank/DDBJ whole genome shotgun (WGS) entry which is preliminary data.</text>
</comment>
<dbReference type="CDD" id="cd05483">
    <property type="entry name" value="retropepsin_like_bacteria"/>
    <property type="match status" value="1"/>
</dbReference>
<dbReference type="Pfam" id="PF13650">
    <property type="entry name" value="Asp_protease_2"/>
    <property type="match status" value="1"/>
</dbReference>
<gene>
    <name evidence="1" type="ORF">K8I29_15285</name>
</gene>
<dbReference type="Proteomes" id="UP000705867">
    <property type="component" value="Unassembled WGS sequence"/>
</dbReference>
<dbReference type="EMBL" id="JAIOIV010000120">
    <property type="protein sequence ID" value="MBZ0157561.1"/>
    <property type="molecule type" value="Genomic_DNA"/>
</dbReference>
<evidence type="ECO:0000313" key="2">
    <source>
        <dbReference type="Proteomes" id="UP000705867"/>
    </source>
</evidence>
<reference evidence="1" key="2">
    <citation type="submission" date="2021-08" db="EMBL/GenBank/DDBJ databases">
        <authorList>
            <person name="Dalcin Martins P."/>
        </authorList>
    </citation>
    <scope>NUCLEOTIDE SEQUENCE</scope>
    <source>
        <strain evidence="1">MAG_39</strain>
    </source>
</reference>
<name>A0A953LY20_9BACT</name>